<proteinExistence type="predicted"/>
<reference evidence="7 8" key="1">
    <citation type="submission" date="2013-07" db="EMBL/GenBank/DDBJ databases">
        <title>Thioclava pacifica DSM 10166 Genome Sequencing.</title>
        <authorList>
            <person name="Lai Q."/>
            <person name="Shao Z."/>
        </authorList>
    </citation>
    <scope>NUCLEOTIDE SEQUENCE [LARGE SCALE GENOMIC DNA]</scope>
    <source>
        <strain evidence="7 8">DSM 10166</strain>
    </source>
</reference>
<evidence type="ECO:0000256" key="2">
    <source>
        <dbReference type="ARBA" id="ARBA00022692"/>
    </source>
</evidence>
<feature type="transmembrane region" description="Helical" evidence="5">
    <location>
        <begin position="103"/>
        <end position="120"/>
    </location>
</feature>
<evidence type="ECO:0000256" key="1">
    <source>
        <dbReference type="ARBA" id="ARBA00004141"/>
    </source>
</evidence>
<name>A0A074J5U6_9RHOB</name>
<sequence>MQVDLKDWLMRSFTEPRAVARELMALNLPNETRFQAMVLVVVMSAILGTLAQMVFTVITKLDLGELTSPLMVVGLQASLLLYGAFAMSFVGQRAGGSGSYSDALLLLTWIEFVLMIGQVIQVVLMVFFPISATIMSLLLVGLMFYLLVQFTMELHGFTNPLAVAVGVILTFLGSALIAGIVLVSTGLVQMPAAPMPS</sequence>
<dbReference type="EMBL" id="AUND01000034">
    <property type="protein sequence ID" value="KEO51889.1"/>
    <property type="molecule type" value="Genomic_DNA"/>
</dbReference>
<dbReference type="AlphaFoldDB" id="A0A074J5U6"/>
<dbReference type="GO" id="GO:0016020">
    <property type="term" value="C:membrane"/>
    <property type="evidence" value="ECO:0007669"/>
    <property type="project" value="UniProtKB-SubCell"/>
</dbReference>
<feature type="transmembrane region" description="Helical" evidence="5">
    <location>
        <begin position="36"/>
        <end position="58"/>
    </location>
</feature>
<comment type="caution">
    <text evidence="7">The sequence shown here is derived from an EMBL/GenBank/DDBJ whole genome shotgun (WGS) entry which is preliminary data.</text>
</comment>
<keyword evidence="3 5" id="KW-1133">Transmembrane helix</keyword>
<dbReference type="OrthoDB" id="7688451at2"/>
<evidence type="ECO:0000256" key="3">
    <source>
        <dbReference type="ARBA" id="ARBA00022989"/>
    </source>
</evidence>
<evidence type="ECO:0000313" key="7">
    <source>
        <dbReference type="EMBL" id="KEO51889.1"/>
    </source>
</evidence>
<dbReference type="eggNOG" id="ENOG5032RKM">
    <property type="taxonomic scope" value="Bacteria"/>
</dbReference>
<comment type="subcellular location">
    <subcellularLocation>
        <location evidence="1">Membrane</location>
        <topology evidence="1">Multi-pass membrane protein</topology>
    </subcellularLocation>
</comment>
<accession>A0A074J5U6</accession>
<keyword evidence="4 5" id="KW-0472">Membrane</keyword>
<gene>
    <name evidence="7" type="ORF">TP2_10450</name>
</gene>
<organism evidence="7 8">
    <name type="scientific">Thioclava pacifica DSM 10166</name>
    <dbReference type="NCBI Taxonomy" id="1353537"/>
    <lineage>
        <taxon>Bacteria</taxon>
        <taxon>Pseudomonadati</taxon>
        <taxon>Pseudomonadota</taxon>
        <taxon>Alphaproteobacteria</taxon>
        <taxon>Rhodobacterales</taxon>
        <taxon>Paracoccaceae</taxon>
        <taxon>Thioclava</taxon>
    </lineage>
</organism>
<dbReference type="Pfam" id="PF04893">
    <property type="entry name" value="Yip1"/>
    <property type="match status" value="1"/>
</dbReference>
<feature type="transmembrane region" description="Helical" evidence="5">
    <location>
        <begin position="126"/>
        <end position="148"/>
    </location>
</feature>
<keyword evidence="8" id="KW-1185">Reference proteome</keyword>
<dbReference type="InterPro" id="IPR006977">
    <property type="entry name" value="Yip1_dom"/>
</dbReference>
<evidence type="ECO:0000313" key="8">
    <source>
        <dbReference type="Proteomes" id="UP000027432"/>
    </source>
</evidence>
<keyword evidence="2 5" id="KW-0812">Transmembrane</keyword>
<protein>
    <recommendedName>
        <fullName evidence="6">Yip1 domain-containing protein</fullName>
    </recommendedName>
</protein>
<feature type="transmembrane region" description="Helical" evidence="5">
    <location>
        <begin position="160"/>
        <end position="188"/>
    </location>
</feature>
<dbReference type="Proteomes" id="UP000027432">
    <property type="component" value="Unassembled WGS sequence"/>
</dbReference>
<evidence type="ECO:0000256" key="4">
    <source>
        <dbReference type="ARBA" id="ARBA00023136"/>
    </source>
</evidence>
<feature type="domain" description="Yip1" evidence="6">
    <location>
        <begin position="11"/>
        <end position="178"/>
    </location>
</feature>
<dbReference type="STRING" id="1353537.TP2_10450"/>
<evidence type="ECO:0000259" key="6">
    <source>
        <dbReference type="Pfam" id="PF04893"/>
    </source>
</evidence>
<dbReference type="RefSeq" id="WP_038078267.1">
    <property type="nucleotide sequence ID" value="NZ_AUND01000034.1"/>
</dbReference>
<evidence type="ECO:0000256" key="5">
    <source>
        <dbReference type="SAM" id="Phobius"/>
    </source>
</evidence>
<feature type="transmembrane region" description="Helical" evidence="5">
    <location>
        <begin position="70"/>
        <end position="91"/>
    </location>
</feature>